<accession>A0A1N6RJ00</accession>
<dbReference type="SMART" id="SM01130">
    <property type="entry name" value="DHDPS"/>
    <property type="match status" value="1"/>
</dbReference>
<reference evidence="6" key="3">
    <citation type="submission" date="2017-03" db="EMBL/GenBank/DDBJ databases">
        <authorList>
            <person name="Dastager S.G."/>
            <person name="Neurgaonkar P.S."/>
            <person name="Dharne M.S."/>
        </authorList>
    </citation>
    <scope>NUCLEOTIDE SEQUENCE</scope>
    <source>
        <strain evidence="6">DSM 25145</strain>
    </source>
</reference>
<feature type="active site" description="Schiff-base intermediate with substrate" evidence="4">
    <location>
        <position position="163"/>
    </location>
</feature>
<dbReference type="InterPro" id="IPR013785">
    <property type="entry name" value="Aldolase_TIM"/>
</dbReference>
<dbReference type="Proteomes" id="UP000186385">
    <property type="component" value="Unassembled WGS sequence"/>
</dbReference>
<evidence type="ECO:0000313" key="6">
    <source>
        <dbReference type="EMBL" id="OXS79071.1"/>
    </source>
</evidence>
<organism evidence="7 8">
    <name type="scientific">Domibacillus enclensis</name>
    <dbReference type="NCBI Taxonomy" id="1017273"/>
    <lineage>
        <taxon>Bacteria</taxon>
        <taxon>Bacillati</taxon>
        <taxon>Bacillota</taxon>
        <taxon>Bacilli</taxon>
        <taxon>Bacillales</taxon>
        <taxon>Bacillaceae</taxon>
        <taxon>Domibacillus</taxon>
    </lineage>
</organism>
<dbReference type="STRING" id="1017273.SAMN05443094_102140"/>
<proteinExistence type="inferred from homology"/>
<evidence type="ECO:0000256" key="1">
    <source>
        <dbReference type="ARBA" id="ARBA00023239"/>
    </source>
</evidence>
<gene>
    <name evidence="6" type="ORF">B1B05_04650</name>
    <name evidence="7" type="ORF">SAMN05443094_102140</name>
</gene>
<dbReference type="OrthoDB" id="9771791at2"/>
<evidence type="ECO:0000256" key="3">
    <source>
        <dbReference type="PIRNR" id="PIRNR001365"/>
    </source>
</evidence>
<evidence type="ECO:0000256" key="2">
    <source>
        <dbReference type="ARBA" id="ARBA00023270"/>
    </source>
</evidence>
<name>A0A1N6RJ00_9BACI</name>
<dbReference type="AlphaFoldDB" id="A0A1N6RJ00"/>
<dbReference type="EMBL" id="MWSK01000002">
    <property type="protein sequence ID" value="OXS79071.1"/>
    <property type="molecule type" value="Genomic_DNA"/>
</dbReference>
<evidence type="ECO:0000313" key="9">
    <source>
        <dbReference type="Proteomes" id="UP000215545"/>
    </source>
</evidence>
<dbReference type="PIRSF" id="PIRSF001365">
    <property type="entry name" value="DHDPS"/>
    <property type="match status" value="1"/>
</dbReference>
<dbReference type="GO" id="GO:0016829">
    <property type="term" value="F:lyase activity"/>
    <property type="evidence" value="ECO:0007669"/>
    <property type="project" value="UniProtKB-KW"/>
</dbReference>
<dbReference type="PROSITE" id="PS00666">
    <property type="entry name" value="DHDPS_2"/>
    <property type="match status" value="1"/>
</dbReference>
<dbReference type="PRINTS" id="PR00146">
    <property type="entry name" value="DHPICSNTHASE"/>
</dbReference>
<evidence type="ECO:0000313" key="7">
    <source>
        <dbReference type="EMBL" id="SIQ28769.1"/>
    </source>
</evidence>
<dbReference type="EMBL" id="FTLX01000002">
    <property type="protein sequence ID" value="SIQ28769.1"/>
    <property type="molecule type" value="Genomic_DNA"/>
</dbReference>
<reference evidence="7 8" key="1">
    <citation type="submission" date="2017-01" db="EMBL/GenBank/DDBJ databases">
        <authorList>
            <person name="Mah S.A."/>
            <person name="Swanson W.J."/>
            <person name="Moy G.W."/>
            <person name="Vacquier V.D."/>
        </authorList>
    </citation>
    <scope>NUCLEOTIDE SEQUENCE [LARGE SCALE GENOMIC DNA]</scope>
    <source>
        <strain evidence="7 8">NIO-1016</strain>
    </source>
</reference>
<sequence>MRFHGIIPPVVTLFDEAGNLDLALNKRYLDELLSRQVDGLLLMGSSGEFSSLTIEERKLYVREMIKHINGRVPVMVGVGHSALKEVIELTHYAEEQGAEGVLAVSPYYWKLSDEQLYRFFSILASETSLPVFLYNIPMLTGQTLSVELITKLAAAHKNIAGIKETISDFSHIRQVISSVKKIKPDFFVFTAFDEHLLPGQMIGTDGSINGSAVFMPEISVELYNSYQQGELHEAERQHQRISKLMDIYTLSPTFFTAMKEAVHQRWFNGQPAGHRAPFDVCSADLIEEVSAILKKINEKEGIKL</sequence>
<dbReference type="PANTHER" id="PTHR12128">
    <property type="entry name" value="DIHYDRODIPICOLINATE SYNTHASE"/>
    <property type="match status" value="1"/>
</dbReference>
<dbReference type="PANTHER" id="PTHR12128:SF28">
    <property type="entry name" value="2-DEHYDRO-3-DEOXY-D-GLUCONATE ALDOLASE YAGE-RELATED"/>
    <property type="match status" value="1"/>
</dbReference>
<comment type="similarity">
    <text evidence="3">Belongs to the DapA family.</text>
</comment>
<reference evidence="9" key="2">
    <citation type="submission" date="2017-03" db="EMBL/GenBank/DDBJ databases">
        <title>Bacillus sp. V-88(T) DSM27956, whole genome shotgun sequencing project.</title>
        <authorList>
            <person name="Dastager S.G."/>
            <person name="Neurgaonkar P.S."/>
            <person name="Dharne M.S."/>
        </authorList>
    </citation>
    <scope>NUCLEOTIDE SEQUENCE [LARGE SCALE GENOMIC DNA]</scope>
    <source>
        <strain evidence="9">DSM 25145</strain>
    </source>
</reference>
<evidence type="ECO:0000313" key="8">
    <source>
        <dbReference type="Proteomes" id="UP000186385"/>
    </source>
</evidence>
<keyword evidence="9" id="KW-1185">Reference proteome</keyword>
<dbReference type="InterPro" id="IPR002220">
    <property type="entry name" value="DapA-like"/>
</dbReference>
<dbReference type="SUPFAM" id="SSF51569">
    <property type="entry name" value="Aldolase"/>
    <property type="match status" value="1"/>
</dbReference>
<protein>
    <submittedName>
        <fullName evidence="7">4-hydroxy-tetrahydrodipicolinate synthase</fullName>
    </submittedName>
    <submittedName>
        <fullName evidence="6">Dihydrodipicolinate synthase family protein</fullName>
    </submittedName>
</protein>
<keyword evidence="2" id="KW-0704">Schiff base</keyword>
<feature type="binding site" evidence="5">
    <location>
        <position position="208"/>
    </location>
    <ligand>
        <name>pyruvate</name>
        <dbReference type="ChEBI" id="CHEBI:15361"/>
    </ligand>
</feature>
<evidence type="ECO:0000256" key="4">
    <source>
        <dbReference type="PIRSR" id="PIRSR001365-1"/>
    </source>
</evidence>
<keyword evidence="1 3" id="KW-0456">Lyase</keyword>
<dbReference type="CDD" id="cd00408">
    <property type="entry name" value="DHDPS-like"/>
    <property type="match status" value="1"/>
</dbReference>
<dbReference type="Pfam" id="PF00701">
    <property type="entry name" value="DHDPS"/>
    <property type="match status" value="1"/>
</dbReference>
<dbReference type="Proteomes" id="UP000215545">
    <property type="component" value="Unassembled WGS sequence"/>
</dbReference>
<evidence type="ECO:0000256" key="5">
    <source>
        <dbReference type="PIRSR" id="PIRSR001365-2"/>
    </source>
</evidence>
<dbReference type="RefSeq" id="WP_045849338.1">
    <property type="nucleotide sequence ID" value="NZ_FTLX01000002.1"/>
</dbReference>
<feature type="active site" description="Proton donor/acceptor" evidence="4">
    <location>
        <position position="134"/>
    </location>
</feature>
<dbReference type="Gene3D" id="3.20.20.70">
    <property type="entry name" value="Aldolase class I"/>
    <property type="match status" value="1"/>
</dbReference>
<dbReference type="GO" id="GO:0005829">
    <property type="term" value="C:cytosol"/>
    <property type="evidence" value="ECO:0007669"/>
    <property type="project" value="TreeGrafter"/>
</dbReference>
<dbReference type="InterPro" id="IPR020625">
    <property type="entry name" value="Schiff_base-form_aldolases_AS"/>
</dbReference>